<feature type="non-terminal residue" evidence="1">
    <location>
        <position position="1"/>
    </location>
</feature>
<proteinExistence type="predicted"/>
<reference evidence="2" key="1">
    <citation type="submission" date="2016-06" db="EMBL/GenBank/DDBJ databases">
        <title>Parallel loss of symbiosis genes in relatives of nitrogen-fixing non-legume Parasponia.</title>
        <authorList>
            <person name="Van Velzen R."/>
            <person name="Holmer R."/>
            <person name="Bu F."/>
            <person name="Rutten L."/>
            <person name="Van Zeijl A."/>
            <person name="Liu W."/>
            <person name="Santuari L."/>
            <person name="Cao Q."/>
            <person name="Sharma T."/>
            <person name="Shen D."/>
            <person name="Roswanjaya Y."/>
            <person name="Wardhani T."/>
            <person name="Kalhor M.S."/>
            <person name="Jansen J."/>
            <person name="Van den Hoogen J."/>
            <person name="Gungor B."/>
            <person name="Hartog M."/>
            <person name="Hontelez J."/>
            <person name="Verver J."/>
            <person name="Yang W.-C."/>
            <person name="Schijlen E."/>
            <person name="Repin R."/>
            <person name="Schilthuizen M."/>
            <person name="Schranz E."/>
            <person name="Heidstra R."/>
            <person name="Miyata K."/>
            <person name="Fedorova E."/>
            <person name="Kohlen W."/>
            <person name="Bisseling T."/>
            <person name="Smit S."/>
            <person name="Geurts R."/>
        </authorList>
    </citation>
    <scope>NUCLEOTIDE SEQUENCE [LARGE SCALE GENOMIC DNA]</scope>
    <source>
        <strain evidence="2">cv. WU1-14</strain>
    </source>
</reference>
<organism evidence="1 2">
    <name type="scientific">Parasponia andersonii</name>
    <name type="common">Sponia andersonii</name>
    <dbReference type="NCBI Taxonomy" id="3476"/>
    <lineage>
        <taxon>Eukaryota</taxon>
        <taxon>Viridiplantae</taxon>
        <taxon>Streptophyta</taxon>
        <taxon>Embryophyta</taxon>
        <taxon>Tracheophyta</taxon>
        <taxon>Spermatophyta</taxon>
        <taxon>Magnoliopsida</taxon>
        <taxon>eudicotyledons</taxon>
        <taxon>Gunneridae</taxon>
        <taxon>Pentapetalae</taxon>
        <taxon>rosids</taxon>
        <taxon>fabids</taxon>
        <taxon>Rosales</taxon>
        <taxon>Cannabaceae</taxon>
        <taxon>Parasponia</taxon>
    </lineage>
</organism>
<keyword evidence="2" id="KW-1185">Reference proteome</keyword>
<dbReference type="AlphaFoldDB" id="A0A2P5DHN1"/>
<dbReference type="Proteomes" id="UP000237105">
    <property type="component" value="Unassembled WGS sequence"/>
</dbReference>
<evidence type="ECO:0000313" key="1">
    <source>
        <dbReference type="EMBL" id="PON72822.1"/>
    </source>
</evidence>
<evidence type="ECO:0000313" key="2">
    <source>
        <dbReference type="Proteomes" id="UP000237105"/>
    </source>
</evidence>
<gene>
    <name evidence="1" type="ORF">PanWU01x14_062910</name>
</gene>
<sequence length="258" mass="27416">LDFRPVLEDGVVHVEDAEDFLGDFLALCHEFWESKQEQSSLPRYVREARLPDRVRYGEDVIAEYPLSVEERPHGDLHRVQPVLDPELEHFPVGLVDLRRAQFLDPHSVYAFVDYRFPDDLVNVYALFGVAGGDHALGDGSQLRHGGGGDLFDLGDRVAGGTNVFIGGGAAVVVVVGGAGPGGGAGGAGGDGFGVQVGSVHGEDLVELLLEPLHGDLHEGLGEDELLGGGVLGDQEMHGLLEVVDALDEPLSLGFALVE</sequence>
<name>A0A2P5DHN1_PARAD</name>
<dbReference type="OrthoDB" id="10414026at2759"/>
<dbReference type="EMBL" id="JXTB01000037">
    <property type="protein sequence ID" value="PON72822.1"/>
    <property type="molecule type" value="Genomic_DNA"/>
</dbReference>
<protein>
    <submittedName>
        <fullName evidence="1">Uncharacterized protein</fullName>
    </submittedName>
</protein>
<comment type="caution">
    <text evidence="1">The sequence shown here is derived from an EMBL/GenBank/DDBJ whole genome shotgun (WGS) entry which is preliminary data.</text>
</comment>
<accession>A0A2P5DHN1</accession>